<evidence type="ECO:0000256" key="2">
    <source>
        <dbReference type="ARBA" id="ARBA00022475"/>
    </source>
</evidence>
<dbReference type="Pfam" id="PF07690">
    <property type="entry name" value="MFS_1"/>
    <property type="match status" value="1"/>
</dbReference>
<gene>
    <name evidence="7" type="ORF">IIU_06130</name>
</gene>
<evidence type="ECO:0000256" key="6">
    <source>
        <dbReference type="SAM" id="Phobius"/>
    </source>
</evidence>
<dbReference type="InterPro" id="IPR050189">
    <property type="entry name" value="MFS_Efflux_Transporters"/>
</dbReference>
<dbReference type="PANTHER" id="PTHR43124">
    <property type="entry name" value="PURINE EFFLUX PUMP PBUE"/>
    <property type="match status" value="1"/>
</dbReference>
<evidence type="ECO:0000256" key="4">
    <source>
        <dbReference type="ARBA" id="ARBA00022989"/>
    </source>
</evidence>
<dbReference type="Proteomes" id="UP000014018">
    <property type="component" value="Unassembled WGS sequence"/>
</dbReference>
<dbReference type="EMBL" id="AHFB01000138">
    <property type="protein sequence ID" value="EOO25537.1"/>
    <property type="molecule type" value="Genomic_DNA"/>
</dbReference>
<evidence type="ECO:0000256" key="3">
    <source>
        <dbReference type="ARBA" id="ARBA00022692"/>
    </source>
</evidence>
<sequence>MQYCNRTVYQLYTDTGSTIFLPEWLQWGLLAGYARRMVSKNLQGRALALATVGQPIALSLGVPLGTLLGNLFEWQVIFGIISACTLVLIVWVFATLPDYPGQSVDQRQPISKIFMIPGVRLVLFVLFVWILAHNILYNYISPFMTHNGLGSRLDLALLIFGVASVLNLD</sequence>
<keyword evidence="4 6" id="KW-1133">Transmembrane helix</keyword>
<reference evidence="7 8" key="1">
    <citation type="submission" date="2012-12" db="EMBL/GenBank/DDBJ databases">
        <title>The Genome Sequence of Bacillus cereus VD133.</title>
        <authorList>
            <consortium name="The Broad Institute Genome Sequencing Platform"/>
            <consortium name="The Broad Institute Genome Sequencing Center for Infectious Disease"/>
            <person name="Feldgarden M."/>
            <person name="Van der Auwera G.A."/>
            <person name="Mahillon J."/>
            <person name="Duprez V."/>
            <person name="Timmery S."/>
            <person name="Mattelet C."/>
            <person name="Dierick K."/>
            <person name="Sun M."/>
            <person name="Yu Z."/>
            <person name="Zhu L."/>
            <person name="Hu X."/>
            <person name="Shank E.B."/>
            <person name="Swiecicka I."/>
            <person name="Hansen B.M."/>
            <person name="Andrup L."/>
            <person name="Walker B."/>
            <person name="Young S.K."/>
            <person name="Zeng Q."/>
            <person name="Gargeya S."/>
            <person name="Fitzgerald M."/>
            <person name="Haas B."/>
            <person name="Abouelleil A."/>
            <person name="Alvarado L."/>
            <person name="Arachchi H.M."/>
            <person name="Berlin A.M."/>
            <person name="Chapman S.B."/>
            <person name="Dewar J."/>
            <person name="Goldberg J."/>
            <person name="Griggs A."/>
            <person name="Gujja S."/>
            <person name="Hansen M."/>
            <person name="Howarth C."/>
            <person name="Imamovic A."/>
            <person name="Larimer J."/>
            <person name="McCowan C."/>
            <person name="Murphy C."/>
            <person name="Neiman D."/>
            <person name="Pearson M."/>
            <person name="Priest M."/>
            <person name="Roberts A."/>
            <person name="Saif S."/>
            <person name="Shea T."/>
            <person name="Sisk P."/>
            <person name="Sykes S."/>
            <person name="Wortman J."/>
            <person name="Nusbaum C."/>
            <person name="Birren B."/>
        </authorList>
    </citation>
    <scope>NUCLEOTIDE SEQUENCE [LARGE SCALE GENOMIC DNA]</scope>
    <source>
        <strain evidence="7 8">VD133</strain>
    </source>
</reference>
<feature type="transmembrane region" description="Helical" evidence="6">
    <location>
        <begin position="117"/>
        <end position="137"/>
    </location>
</feature>
<evidence type="ECO:0000256" key="5">
    <source>
        <dbReference type="ARBA" id="ARBA00023136"/>
    </source>
</evidence>
<name>A0A9W5PKZ2_BACCE</name>
<evidence type="ECO:0008006" key="9">
    <source>
        <dbReference type="Google" id="ProtNLM"/>
    </source>
</evidence>
<dbReference type="Gene3D" id="1.20.1250.20">
    <property type="entry name" value="MFS general substrate transporter like domains"/>
    <property type="match status" value="1"/>
</dbReference>
<evidence type="ECO:0000256" key="1">
    <source>
        <dbReference type="ARBA" id="ARBA00004651"/>
    </source>
</evidence>
<dbReference type="InterPro" id="IPR036259">
    <property type="entry name" value="MFS_trans_sf"/>
</dbReference>
<keyword evidence="2" id="KW-1003">Cell membrane</keyword>
<organism evidence="7 8">
    <name type="scientific">Bacillus cereus VD133</name>
    <dbReference type="NCBI Taxonomy" id="1053233"/>
    <lineage>
        <taxon>Bacteria</taxon>
        <taxon>Bacillati</taxon>
        <taxon>Bacillota</taxon>
        <taxon>Bacilli</taxon>
        <taxon>Bacillales</taxon>
        <taxon>Bacillaceae</taxon>
        <taxon>Bacillus</taxon>
        <taxon>Bacillus cereus group</taxon>
    </lineage>
</organism>
<dbReference type="GO" id="GO:0005886">
    <property type="term" value="C:plasma membrane"/>
    <property type="evidence" value="ECO:0007669"/>
    <property type="project" value="UniProtKB-SubCell"/>
</dbReference>
<dbReference type="AlphaFoldDB" id="A0A9W5PKZ2"/>
<dbReference type="GO" id="GO:0022857">
    <property type="term" value="F:transmembrane transporter activity"/>
    <property type="evidence" value="ECO:0007669"/>
    <property type="project" value="InterPro"/>
</dbReference>
<proteinExistence type="predicted"/>
<evidence type="ECO:0000313" key="7">
    <source>
        <dbReference type="EMBL" id="EOO25537.1"/>
    </source>
</evidence>
<comment type="subcellular location">
    <subcellularLocation>
        <location evidence="1">Cell membrane</location>
        <topology evidence="1">Multi-pass membrane protein</topology>
    </subcellularLocation>
</comment>
<keyword evidence="3 6" id="KW-0812">Transmembrane</keyword>
<accession>A0A9W5PKZ2</accession>
<feature type="transmembrane region" description="Helical" evidence="6">
    <location>
        <begin position="149"/>
        <end position="168"/>
    </location>
</feature>
<feature type="transmembrane region" description="Helical" evidence="6">
    <location>
        <begin position="74"/>
        <end position="96"/>
    </location>
</feature>
<feature type="transmembrane region" description="Helical" evidence="6">
    <location>
        <begin position="46"/>
        <end position="68"/>
    </location>
</feature>
<dbReference type="InterPro" id="IPR011701">
    <property type="entry name" value="MFS"/>
</dbReference>
<dbReference type="SUPFAM" id="SSF103473">
    <property type="entry name" value="MFS general substrate transporter"/>
    <property type="match status" value="1"/>
</dbReference>
<dbReference type="PANTHER" id="PTHR43124:SF3">
    <property type="entry name" value="CHLORAMPHENICOL EFFLUX PUMP RV0191"/>
    <property type="match status" value="1"/>
</dbReference>
<comment type="caution">
    <text evidence="7">The sequence shown here is derived from an EMBL/GenBank/DDBJ whole genome shotgun (WGS) entry which is preliminary data.</text>
</comment>
<evidence type="ECO:0000313" key="8">
    <source>
        <dbReference type="Proteomes" id="UP000014018"/>
    </source>
</evidence>
<protein>
    <recommendedName>
        <fullName evidence="9">Major facilitator superfamily (MFS) profile domain-containing protein</fullName>
    </recommendedName>
</protein>
<keyword evidence="5 6" id="KW-0472">Membrane</keyword>